<feature type="transmembrane region" description="Helical" evidence="1">
    <location>
        <begin position="111"/>
        <end position="127"/>
    </location>
</feature>
<protein>
    <submittedName>
        <fullName evidence="2">DUF2273 domain-containing protein</fullName>
    </submittedName>
</protein>
<organism evidence="2 3">
    <name type="scientific">Peptostreptococcus equinus</name>
    <dbReference type="NCBI Taxonomy" id="3003601"/>
    <lineage>
        <taxon>Bacteria</taxon>
        <taxon>Bacillati</taxon>
        <taxon>Bacillota</taxon>
        <taxon>Clostridia</taxon>
        <taxon>Peptostreptococcales</taxon>
        <taxon>Peptostreptococcaceae</taxon>
        <taxon>Peptostreptococcus</taxon>
    </lineage>
</organism>
<feature type="transmembrane region" description="Helical" evidence="1">
    <location>
        <begin position="88"/>
        <end position="105"/>
    </location>
</feature>
<name>A0ABY7JMQ8_9FIRM</name>
<sequence>MLDENYHIVDIDEYNGDFDNNVKTQIIYESSDNMDDNMSSNKYARNNINLDSSDDISDSYRGYDNNKSKYKIDVSNELTRYYHKKPNTFIGTLVGLIFAICTLLIGFWKTLFLFIIILIANIIGQLLDKNSRIIMFFDWLIRKFKRNRFSNWR</sequence>
<keyword evidence="1" id="KW-0812">Transmembrane</keyword>
<dbReference type="EMBL" id="CP114052">
    <property type="protein sequence ID" value="WAW14650.1"/>
    <property type="molecule type" value="Genomic_DNA"/>
</dbReference>
<keyword evidence="3" id="KW-1185">Reference proteome</keyword>
<evidence type="ECO:0000313" key="2">
    <source>
        <dbReference type="EMBL" id="WAW14650.1"/>
    </source>
</evidence>
<dbReference type="Pfam" id="PF10031">
    <property type="entry name" value="DUF2273"/>
    <property type="match status" value="1"/>
</dbReference>
<dbReference type="RefSeq" id="WP_269311347.1">
    <property type="nucleotide sequence ID" value="NZ_CP114052.1"/>
</dbReference>
<evidence type="ECO:0000256" key="1">
    <source>
        <dbReference type="SAM" id="Phobius"/>
    </source>
</evidence>
<gene>
    <name evidence="2" type="ORF">O0R46_08605</name>
</gene>
<dbReference type="Proteomes" id="UP001164187">
    <property type="component" value="Chromosome"/>
</dbReference>
<keyword evidence="1" id="KW-1133">Transmembrane helix</keyword>
<proteinExistence type="predicted"/>
<dbReference type="InterPro" id="IPR018730">
    <property type="entry name" value="DUF2273"/>
</dbReference>
<accession>A0ABY7JMQ8</accession>
<evidence type="ECO:0000313" key="3">
    <source>
        <dbReference type="Proteomes" id="UP001164187"/>
    </source>
</evidence>
<keyword evidence="1" id="KW-0472">Membrane</keyword>
<reference evidence="2" key="1">
    <citation type="submission" date="2022-12" db="EMBL/GenBank/DDBJ databases">
        <title>Peptostreptococcus.</title>
        <authorList>
            <person name="Lee S.H."/>
        </authorList>
    </citation>
    <scope>NUCLEOTIDE SEQUENCE</scope>
    <source>
        <strain evidence="2">CBA3647</strain>
    </source>
</reference>